<evidence type="ECO:0000256" key="6">
    <source>
        <dbReference type="SAM" id="Phobius"/>
    </source>
</evidence>
<feature type="transmembrane region" description="Helical" evidence="6">
    <location>
        <begin position="211"/>
        <end position="235"/>
    </location>
</feature>
<feature type="transmembrane region" description="Helical" evidence="6">
    <location>
        <begin position="311"/>
        <end position="336"/>
    </location>
</feature>
<keyword evidence="8" id="KW-1185">Reference proteome</keyword>
<reference evidence="7 8" key="1">
    <citation type="journal article" date="2014" name="PLoS Genet.">
        <title>Phylogenetically driven sequencing of extremely halophilic archaea reveals strategies for static and dynamic osmo-response.</title>
        <authorList>
            <person name="Becker E.A."/>
            <person name="Seitzer P.M."/>
            <person name="Tritt A."/>
            <person name="Larsen D."/>
            <person name="Krusor M."/>
            <person name="Yao A.I."/>
            <person name="Wu D."/>
            <person name="Madern D."/>
            <person name="Eisen J.A."/>
            <person name="Darling A.E."/>
            <person name="Facciotti M.T."/>
        </authorList>
    </citation>
    <scope>NUCLEOTIDE SEQUENCE [LARGE SCALE GENOMIC DNA]</scope>
    <source>
        <strain evidence="7 8">DSM 18795</strain>
    </source>
</reference>
<feature type="transmembrane region" description="Helical" evidence="6">
    <location>
        <begin position="270"/>
        <end position="290"/>
    </location>
</feature>
<feature type="transmembrane region" description="Helical" evidence="6">
    <location>
        <begin position="20"/>
        <end position="38"/>
    </location>
</feature>
<feature type="transmembrane region" description="Helical" evidence="6">
    <location>
        <begin position="242"/>
        <end position="264"/>
    </location>
</feature>
<protein>
    <recommendedName>
        <fullName evidence="9">Permease</fullName>
    </recommendedName>
</protein>
<evidence type="ECO:0008006" key="9">
    <source>
        <dbReference type="Google" id="ProtNLM"/>
    </source>
</evidence>
<evidence type="ECO:0000256" key="4">
    <source>
        <dbReference type="ARBA" id="ARBA00022989"/>
    </source>
</evidence>
<comment type="caution">
    <text evidence="7">The sequence shown here is derived from an EMBL/GenBank/DDBJ whole genome shotgun (WGS) entry which is preliminary data.</text>
</comment>
<evidence type="ECO:0000313" key="8">
    <source>
        <dbReference type="Proteomes" id="UP000011531"/>
    </source>
</evidence>
<sequence>MDGAFYWRTMADSQGLAEQTALGIVAAVSGVLALALVLPYLQYVLLAVVLAYVLAPAQAALERVLSPTASAVSLLAGSLLALVLPVLYVLVVAVRQAAALADTVQRRGLDAAAVQRRLEAFGYRFDPEAALAAYEANQSQIDDGLHGLHGAVTGALEFLGGLPSIAFGLTVTAFVLFGLLRDGDRFVDWLQTVVPIGDDARDELFAELDRLMWASVVGNVIVSAVQAALLGAGLWVLEVSGVVFLTVAAFVLALLPLVGAFGVWVPASGYLLAVGRPLAALGLAGYGALVSASDMYLRPAIIGKSGALSSAVIVVGIFGGVAVLGAVGLFVGPVVLGAAKVAFDLYGRERRDTSV</sequence>
<dbReference type="PANTHER" id="PTHR21716:SF4">
    <property type="entry name" value="TRANSMEMBRANE PROTEIN 245"/>
    <property type="match status" value="1"/>
</dbReference>
<proteinExistence type="inferred from homology"/>
<evidence type="ECO:0000256" key="3">
    <source>
        <dbReference type="ARBA" id="ARBA00022692"/>
    </source>
</evidence>
<evidence type="ECO:0000256" key="5">
    <source>
        <dbReference type="ARBA" id="ARBA00023136"/>
    </source>
</evidence>
<feature type="transmembrane region" description="Helical" evidence="6">
    <location>
        <begin position="73"/>
        <end position="94"/>
    </location>
</feature>
<gene>
    <name evidence="7" type="ORF">C492_16628</name>
</gene>
<accession>L9WYF5</accession>
<dbReference type="PANTHER" id="PTHR21716">
    <property type="entry name" value="TRANSMEMBRANE PROTEIN"/>
    <property type="match status" value="1"/>
</dbReference>
<evidence type="ECO:0000256" key="1">
    <source>
        <dbReference type="ARBA" id="ARBA00004141"/>
    </source>
</evidence>
<dbReference type="PATRIC" id="fig|1227498.3.peg.3275"/>
<dbReference type="InterPro" id="IPR002549">
    <property type="entry name" value="AI-2E-like"/>
</dbReference>
<feature type="transmembrane region" description="Helical" evidence="6">
    <location>
        <begin position="158"/>
        <end position="180"/>
    </location>
</feature>
<name>L9WYF5_9EURY</name>
<organism evidence="7 8">
    <name type="scientific">Natronococcus jeotgali DSM 18795</name>
    <dbReference type="NCBI Taxonomy" id="1227498"/>
    <lineage>
        <taxon>Archaea</taxon>
        <taxon>Methanobacteriati</taxon>
        <taxon>Methanobacteriota</taxon>
        <taxon>Stenosarchaea group</taxon>
        <taxon>Halobacteria</taxon>
        <taxon>Halobacteriales</taxon>
        <taxon>Natrialbaceae</taxon>
        <taxon>Natronococcus</taxon>
    </lineage>
</organism>
<evidence type="ECO:0000313" key="7">
    <source>
        <dbReference type="EMBL" id="ELY54221.1"/>
    </source>
</evidence>
<keyword evidence="4 6" id="KW-1133">Transmembrane helix</keyword>
<keyword evidence="3 6" id="KW-0812">Transmembrane</keyword>
<dbReference type="Proteomes" id="UP000011531">
    <property type="component" value="Unassembled WGS sequence"/>
</dbReference>
<comment type="subcellular location">
    <subcellularLocation>
        <location evidence="1">Membrane</location>
        <topology evidence="1">Multi-pass membrane protein</topology>
    </subcellularLocation>
</comment>
<dbReference type="GO" id="GO:0016020">
    <property type="term" value="C:membrane"/>
    <property type="evidence" value="ECO:0007669"/>
    <property type="project" value="UniProtKB-SubCell"/>
</dbReference>
<feature type="transmembrane region" description="Helical" evidence="6">
    <location>
        <begin position="43"/>
        <end position="61"/>
    </location>
</feature>
<keyword evidence="5 6" id="KW-0472">Membrane</keyword>
<dbReference type="AlphaFoldDB" id="L9WYF5"/>
<comment type="similarity">
    <text evidence="2">Belongs to the autoinducer-2 exporter (AI-2E) (TC 2.A.86) family.</text>
</comment>
<evidence type="ECO:0000256" key="2">
    <source>
        <dbReference type="ARBA" id="ARBA00009773"/>
    </source>
</evidence>
<dbReference type="EMBL" id="AOIA01000141">
    <property type="protein sequence ID" value="ELY54221.1"/>
    <property type="molecule type" value="Genomic_DNA"/>
</dbReference>
<dbReference type="Pfam" id="PF01594">
    <property type="entry name" value="AI-2E_transport"/>
    <property type="match status" value="1"/>
</dbReference>